<dbReference type="STRING" id="670482.SAMN04488542_102161"/>
<keyword evidence="5 8" id="KW-0812">Transmembrane</keyword>
<feature type="transmembrane region" description="Helical" evidence="8">
    <location>
        <begin position="79"/>
        <end position="99"/>
    </location>
</feature>
<evidence type="ECO:0000256" key="6">
    <source>
        <dbReference type="ARBA" id="ARBA00022989"/>
    </source>
</evidence>
<comment type="similarity">
    <text evidence="2">Belongs to the amino acid-polyamine-organocation (APC) superfamily. Spore germination protein (SGP) (TC 2.A.3.9) family.</text>
</comment>
<feature type="transmembrane region" description="Helical" evidence="8">
    <location>
        <begin position="335"/>
        <end position="355"/>
    </location>
</feature>
<dbReference type="GO" id="GO:0016020">
    <property type="term" value="C:membrane"/>
    <property type="evidence" value="ECO:0007669"/>
    <property type="project" value="UniProtKB-SubCell"/>
</dbReference>
<dbReference type="PANTHER" id="PTHR34975:SF2">
    <property type="entry name" value="SPORE GERMINATION PROTEIN A2"/>
    <property type="match status" value="1"/>
</dbReference>
<name>A0A1G7FV37_9BACL</name>
<dbReference type="NCBIfam" id="TIGR00912">
    <property type="entry name" value="2A0309"/>
    <property type="match status" value="1"/>
</dbReference>
<dbReference type="Gene3D" id="1.20.1740.10">
    <property type="entry name" value="Amino acid/polyamine transporter I"/>
    <property type="match status" value="1"/>
</dbReference>
<protein>
    <submittedName>
        <fullName evidence="9">Spore germination protein KB</fullName>
    </submittedName>
</protein>
<dbReference type="GO" id="GO:0009847">
    <property type="term" value="P:spore germination"/>
    <property type="evidence" value="ECO:0007669"/>
    <property type="project" value="InterPro"/>
</dbReference>
<evidence type="ECO:0000313" key="10">
    <source>
        <dbReference type="Proteomes" id="UP000198972"/>
    </source>
</evidence>
<feature type="transmembrane region" description="Helical" evidence="8">
    <location>
        <begin position="267"/>
        <end position="289"/>
    </location>
</feature>
<evidence type="ECO:0000256" key="8">
    <source>
        <dbReference type="SAM" id="Phobius"/>
    </source>
</evidence>
<dbReference type="EMBL" id="FNBG01000002">
    <property type="protein sequence ID" value="SDE79741.1"/>
    <property type="molecule type" value="Genomic_DNA"/>
</dbReference>
<feature type="transmembrane region" description="Helical" evidence="8">
    <location>
        <begin position="301"/>
        <end position="320"/>
    </location>
</feature>
<feature type="transmembrane region" description="Helical" evidence="8">
    <location>
        <begin position="40"/>
        <end position="59"/>
    </location>
</feature>
<feature type="transmembrane region" description="Helical" evidence="8">
    <location>
        <begin position="144"/>
        <end position="165"/>
    </location>
</feature>
<dbReference type="Pfam" id="PF03845">
    <property type="entry name" value="Spore_permease"/>
    <property type="match status" value="1"/>
</dbReference>
<evidence type="ECO:0000256" key="3">
    <source>
        <dbReference type="ARBA" id="ARBA00022448"/>
    </source>
</evidence>
<keyword evidence="3" id="KW-0813">Transport</keyword>
<dbReference type="OrthoDB" id="2078716at2"/>
<evidence type="ECO:0000313" key="9">
    <source>
        <dbReference type="EMBL" id="SDE79741.1"/>
    </source>
</evidence>
<feature type="transmembrane region" description="Helical" evidence="8">
    <location>
        <begin position="177"/>
        <end position="202"/>
    </location>
</feature>
<dbReference type="RefSeq" id="WP_091226696.1">
    <property type="nucleotide sequence ID" value="NZ_FNBG01000002.1"/>
</dbReference>
<organism evidence="9 10">
    <name type="scientific">Fontibacillus panacisegetis</name>
    <dbReference type="NCBI Taxonomy" id="670482"/>
    <lineage>
        <taxon>Bacteria</taxon>
        <taxon>Bacillati</taxon>
        <taxon>Bacillota</taxon>
        <taxon>Bacilli</taxon>
        <taxon>Bacillales</taxon>
        <taxon>Paenibacillaceae</taxon>
        <taxon>Fontibacillus</taxon>
    </lineage>
</organism>
<dbReference type="PANTHER" id="PTHR34975">
    <property type="entry name" value="SPORE GERMINATION PROTEIN A2"/>
    <property type="match status" value="1"/>
</dbReference>
<evidence type="ECO:0000256" key="1">
    <source>
        <dbReference type="ARBA" id="ARBA00004141"/>
    </source>
</evidence>
<evidence type="ECO:0000256" key="2">
    <source>
        <dbReference type="ARBA" id="ARBA00007998"/>
    </source>
</evidence>
<comment type="subcellular location">
    <subcellularLocation>
        <location evidence="1">Membrane</location>
        <topology evidence="1">Multi-pass membrane protein</topology>
    </subcellularLocation>
</comment>
<keyword evidence="10" id="KW-1185">Reference proteome</keyword>
<dbReference type="AlphaFoldDB" id="A0A1G7FV37"/>
<proteinExistence type="inferred from homology"/>
<dbReference type="InterPro" id="IPR004761">
    <property type="entry name" value="Spore_GerAB"/>
</dbReference>
<evidence type="ECO:0000256" key="5">
    <source>
        <dbReference type="ARBA" id="ARBA00022692"/>
    </source>
</evidence>
<evidence type="ECO:0000256" key="7">
    <source>
        <dbReference type="ARBA" id="ARBA00023136"/>
    </source>
</evidence>
<feature type="transmembrane region" description="Helical" evidence="8">
    <location>
        <begin position="111"/>
        <end position="132"/>
    </location>
</feature>
<keyword evidence="6 8" id="KW-1133">Transmembrane helix</keyword>
<keyword evidence="7 8" id="KW-0472">Membrane</keyword>
<dbReference type="Proteomes" id="UP000198972">
    <property type="component" value="Unassembled WGS sequence"/>
</dbReference>
<feature type="transmembrane region" description="Helical" evidence="8">
    <location>
        <begin position="214"/>
        <end position="237"/>
    </location>
</feature>
<sequence length="367" mass="41175">MIQKISTAQAAMLVFNAIAPTATVVLPIILGTYLEQDSPIGILFSACVGMAIAALIGSIIKYNQGAPFLEWIGKRSSRWLAVVLGIFLLQYYLDASAAIMREFVNFLKDNVLLQTPVFVLVGTSLLIIIYAAHKGIEAIARVNSILVLLYLLFLPSFMFGLGDYLNVHRLLPMFQHSFASVTLASLTPVAWMSEVSILLFLAPYLKSPDKARRIGWIGLLFVTVIMQIIMLTTLMTFGPEYLKSSTYPGFVTFDIIHFGNFWENLNIVFISYWILSVYMKLAMFLFATLECFKQTFRVRENGPYLIGLALIIAAECLFTWKQPAKLNEFNAQGRFPVYMLINVLIPLSIYLCCLVKRTVAKRKGQAA</sequence>
<gene>
    <name evidence="9" type="ORF">SAMN04488542_102161</name>
</gene>
<evidence type="ECO:0000256" key="4">
    <source>
        <dbReference type="ARBA" id="ARBA00022544"/>
    </source>
</evidence>
<reference evidence="9 10" key="1">
    <citation type="submission" date="2016-10" db="EMBL/GenBank/DDBJ databases">
        <authorList>
            <person name="de Groot N.N."/>
        </authorList>
    </citation>
    <scope>NUCLEOTIDE SEQUENCE [LARGE SCALE GENOMIC DNA]</scope>
    <source>
        <strain evidence="9 10">DSM 28129</strain>
    </source>
</reference>
<accession>A0A1G7FV37</accession>
<keyword evidence="4" id="KW-0309">Germination</keyword>
<feature type="transmembrane region" description="Helical" evidence="8">
    <location>
        <begin position="12"/>
        <end position="34"/>
    </location>
</feature>